<name>A0A381RYE6_9ZZZZ</name>
<dbReference type="NCBIfam" id="TIGR02822">
    <property type="entry name" value="adh_fam_2"/>
    <property type="match status" value="1"/>
</dbReference>
<dbReference type="Pfam" id="PF08240">
    <property type="entry name" value="ADH_N"/>
    <property type="match status" value="1"/>
</dbReference>
<dbReference type="GO" id="GO:0004022">
    <property type="term" value="F:alcohol dehydrogenase (NAD+) activity"/>
    <property type="evidence" value="ECO:0007669"/>
    <property type="project" value="TreeGrafter"/>
</dbReference>
<dbReference type="CDD" id="cd08298">
    <property type="entry name" value="CAD2"/>
    <property type="match status" value="1"/>
</dbReference>
<evidence type="ECO:0000256" key="4">
    <source>
        <dbReference type="ARBA" id="ARBA00022833"/>
    </source>
</evidence>
<dbReference type="Pfam" id="PF00107">
    <property type="entry name" value="ADH_zinc_N"/>
    <property type="match status" value="1"/>
</dbReference>
<evidence type="ECO:0000256" key="5">
    <source>
        <dbReference type="ARBA" id="ARBA00023002"/>
    </source>
</evidence>
<dbReference type="InterPro" id="IPR036291">
    <property type="entry name" value="NAD(P)-bd_dom_sf"/>
</dbReference>
<proteinExistence type="inferred from homology"/>
<dbReference type="InterPro" id="IPR013149">
    <property type="entry name" value="ADH-like_C"/>
</dbReference>
<dbReference type="InterPro" id="IPR014187">
    <property type="entry name" value="ADH_Zn_typ-2"/>
</dbReference>
<organism evidence="7">
    <name type="scientific">marine metagenome</name>
    <dbReference type="NCBI Taxonomy" id="408172"/>
    <lineage>
        <taxon>unclassified sequences</taxon>
        <taxon>metagenomes</taxon>
        <taxon>ecological metagenomes</taxon>
    </lineage>
</organism>
<dbReference type="GO" id="GO:0046872">
    <property type="term" value="F:metal ion binding"/>
    <property type="evidence" value="ECO:0007669"/>
    <property type="project" value="UniProtKB-KW"/>
</dbReference>
<keyword evidence="5" id="KW-0560">Oxidoreductase</keyword>
<dbReference type="InterPro" id="IPR011032">
    <property type="entry name" value="GroES-like_sf"/>
</dbReference>
<dbReference type="GO" id="GO:0005737">
    <property type="term" value="C:cytoplasm"/>
    <property type="evidence" value="ECO:0007669"/>
    <property type="project" value="TreeGrafter"/>
</dbReference>
<dbReference type="PANTHER" id="PTHR42940">
    <property type="entry name" value="ALCOHOL DEHYDROGENASE 1-RELATED"/>
    <property type="match status" value="1"/>
</dbReference>
<comment type="similarity">
    <text evidence="2">Belongs to the zinc-containing alcohol dehydrogenase family.</text>
</comment>
<gene>
    <name evidence="7" type="ORF">METZ01_LOCUS49716</name>
</gene>
<evidence type="ECO:0000259" key="6">
    <source>
        <dbReference type="SMART" id="SM00829"/>
    </source>
</evidence>
<dbReference type="SUPFAM" id="SSF51735">
    <property type="entry name" value="NAD(P)-binding Rossmann-fold domains"/>
    <property type="match status" value="1"/>
</dbReference>
<keyword evidence="3" id="KW-0479">Metal-binding</keyword>
<reference evidence="7" key="1">
    <citation type="submission" date="2018-05" db="EMBL/GenBank/DDBJ databases">
        <authorList>
            <person name="Lanie J.A."/>
            <person name="Ng W.-L."/>
            <person name="Kazmierczak K.M."/>
            <person name="Andrzejewski T.M."/>
            <person name="Davidsen T.M."/>
            <person name="Wayne K.J."/>
            <person name="Tettelin H."/>
            <person name="Glass J.I."/>
            <person name="Rusch D."/>
            <person name="Podicherti R."/>
            <person name="Tsui H.-C.T."/>
            <person name="Winkler M.E."/>
        </authorList>
    </citation>
    <scope>NUCLEOTIDE SEQUENCE</scope>
</reference>
<evidence type="ECO:0000256" key="1">
    <source>
        <dbReference type="ARBA" id="ARBA00001947"/>
    </source>
</evidence>
<dbReference type="InterPro" id="IPR013154">
    <property type="entry name" value="ADH-like_N"/>
</dbReference>
<keyword evidence="4" id="KW-0862">Zinc</keyword>
<dbReference type="EMBL" id="UINC01002455">
    <property type="protein sequence ID" value="SUZ96862.1"/>
    <property type="molecule type" value="Genomic_DNA"/>
</dbReference>
<dbReference type="AlphaFoldDB" id="A0A381RYE6"/>
<dbReference type="Gene3D" id="3.90.180.10">
    <property type="entry name" value="Medium-chain alcohol dehydrogenases, catalytic domain"/>
    <property type="match status" value="1"/>
</dbReference>
<feature type="domain" description="Enoyl reductase (ER)" evidence="6">
    <location>
        <begin position="10"/>
        <end position="316"/>
    </location>
</feature>
<dbReference type="Gene3D" id="3.40.50.720">
    <property type="entry name" value="NAD(P)-binding Rossmann-like Domain"/>
    <property type="match status" value="1"/>
</dbReference>
<evidence type="ECO:0000313" key="7">
    <source>
        <dbReference type="EMBL" id="SUZ96862.1"/>
    </source>
</evidence>
<evidence type="ECO:0000256" key="3">
    <source>
        <dbReference type="ARBA" id="ARBA00022723"/>
    </source>
</evidence>
<evidence type="ECO:0000256" key="2">
    <source>
        <dbReference type="ARBA" id="ARBA00008072"/>
    </source>
</evidence>
<protein>
    <recommendedName>
        <fullName evidence="6">Enoyl reductase (ER) domain-containing protein</fullName>
    </recommendedName>
</protein>
<sequence length="332" mass="35513">MRAARLYKQGPIESAPLQLEDCPDPQPGRGDVRLLVKACGACHTDLHIVEGDLPLEKSPLILGHQIVGVIDMVGDGVSKRRLGDRVGVPWINSSCGTCDLCVSGRTNLCAEAQFTGYDADGGYAERAVVPEHAAHLLPDLFSDVDATPLLCAGIIGYRSLKLAGLQPGQRLGLYGFGASAHLAIQVAQHWGCDVFVSTRSQNHRELARRLGAVWVGGAEEQPPEKLDAAVTFAPVGWIIREALAALAPGGTVAINAIHLDAFPVLDYREHLYGERTLRSVTNLTHRDAEEFLEIAAAVPVVTTVEAFDLQDANIVLLGMKESRIEAAAALVP</sequence>
<comment type="cofactor">
    <cofactor evidence="1">
        <name>Zn(2+)</name>
        <dbReference type="ChEBI" id="CHEBI:29105"/>
    </cofactor>
</comment>
<dbReference type="PANTHER" id="PTHR42940:SF8">
    <property type="entry name" value="VACUOLAR PROTEIN SORTING-ASSOCIATED PROTEIN 11"/>
    <property type="match status" value="1"/>
</dbReference>
<dbReference type="InterPro" id="IPR020843">
    <property type="entry name" value="ER"/>
</dbReference>
<dbReference type="SUPFAM" id="SSF50129">
    <property type="entry name" value="GroES-like"/>
    <property type="match status" value="1"/>
</dbReference>
<accession>A0A381RYE6</accession>
<dbReference type="SMART" id="SM00829">
    <property type="entry name" value="PKS_ER"/>
    <property type="match status" value="1"/>
</dbReference>